<evidence type="ECO:0008006" key="3">
    <source>
        <dbReference type="Google" id="ProtNLM"/>
    </source>
</evidence>
<comment type="caution">
    <text evidence="1">The sequence shown here is derived from an EMBL/GenBank/DDBJ whole genome shotgun (WGS) entry which is preliminary data.</text>
</comment>
<keyword evidence="2" id="KW-1185">Reference proteome</keyword>
<name>A0A5C6C8B2_9BACT</name>
<sequence length="115" mass="13005">MDTLQGSLRVESYRTANDVSLESRIANYLYHRHVPGCEGIRTIAYLGTVVVRGKLPSRHAKWLCIECCRRVAGVIKLIDQLGVNHNRAKRPRRCKVSPSLFSGTQSTRRRLVLSS</sequence>
<dbReference type="EMBL" id="SJPS01000016">
    <property type="protein sequence ID" value="TWU20335.1"/>
    <property type="molecule type" value="Genomic_DNA"/>
</dbReference>
<protein>
    <recommendedName>
        <fullName evidence="3">BON domain protein</fullName>
    </recommendedName>
</protein>
<accession>A0A5C6C8B2</accession>
<proteinExistence type="predicted"/>
<evidence type="ECO:0000313" key="2">
    <source>
        <dbReference type="Proteomes" id="UP000318437"/>
    </source>
</evidence>
<gene>
    <name evidence="1" type="ORF">Pla144_49820</name>
</gene>
<organism evidence="1 2">
    <name type="scientific">Bythopirellula polymerisocia</name>
    <dbReference type="NCBI Taxonomy" id="2528003"/>
    <lineage>
        <taxon>Bacteria</taxon>
        <taxon>Pseudomonadati</taxon>
        <taxon>Planctomycetota</taxon>
        <taxon>Planctomycetia</taxon>
        <taxon>Pirellulales</taxon>
        <taxon>Lacipirellulaceae</taxon>
        <taxon>Bythopirellula</taxon>
    </lineage>
</organism>
<evidence type="ECO:0000313" key="1">
    <source>
        <dbReference type="EMBL" id="TWU20335.1"/>
    </source>
</evidence>
<dbReference type="AlphaFoldDB" id="A0A5C6C8B2"/>
<reference evidence="1 2" key="1">
    <citation type="submission" date="2019-02" db="EMBL/GenBank/DDBJ databases">
        <title>Deep-cultivation of Planctomycetes and their phenomic and genomic characterization uncovers novel biology.</title>
        <authorList>
            <person name="Wiegand S."/>
            <person name="Jogler M."/>
            <person name="Boedeker C."/>
            <person name="Pinto D."/>
            <person name="Vollmers J."/>
            <person name="Rivas-Marin E."/>
            <person name="Kohn T."/>
            <person name="Peeters S.H."/>
            <person name="Heuer A."/>
            <person name="Rast P."/>
            <person name="Oberbeckmann S."/>
            <person name="Bunk B."/>
            <person name="Jeske O."/>
            <person name="Meyerdierks A."/>
            <person name="Storesund J.E."/>
            <person name="Kallscheuer N."/>
            <person name="Luecker S."/>
            <person name="Lage O.M."/>
            <person name="Pohl T."/>
            <person name="Merkel B.J."/>
            <person name="Hornburger P."/>
            <person name="Mueller R.-W."/>
            <person name="Bruemmer F."/>
            <person name="Labrenz M."/>
            <person name="Spormann A.M."/>
            <person name="Op Den Camp H."/>
            <person name="Overmann J."/>
            <person name="Amann R."/>
            <person name="Jetten M.S.M."/>
            <person name="Mascher T."/>
            <person name="Medema M.H."/>
            <person name="Devos D.P."/>
            <person name="Kaster A.-K."/>
            <person name="Ovreas L."/>
            <person name="Rohde M."/>
            <person name="Galperin M.Y."/>
            <person name="Jogler C."/>
        </authorList>
    </citation>
    <scope>NUCLEOTIDE SEQUENCE [LARGE SCALE GENOMIC DNA]</scope>
    <source>
        <strain evidence="1 2">Pla144</strain>
    </source>
</reference>
<dbReference type="Proteomes" id="UP000318437">
    <property type="component" value="Unassembled WGS sequence"/>
</dbReference>